<proteinExistence type="predicted"/>
<accession>A0ABP8QLK7</accession>
<sequence>MSRPGEPSRAADGRGPPDPALPDWNKTRDADRSSWQAASDICPNAASGSSIQA</sequence>
<dbReference type="EMBL" id="BAABHF010000038">
    <property type="protein sequence ID" value="GAA4505818.1"/>
    <property type="molecule type" value="Genomic_DNA"/>
</dbReference>
<dbReference type="RefSeq" id="WP_345469842.1">
    <property type="nucleotide sequence ID" value="NZ_BAABHF010000038.1"/>
</dbReference>
<name>A0ABP8QLK7_9ACTN</name>
<evidence type="ECO:0000313" key="2">
    <source>
        <dbReference type="EMBL" id="GAA4505818.1"/>
    </source>
</evidence>
<evidence type="ECO:0000256" key="1">
    <source>
        <dbReference type="SAM" id="MobiDB-lite"/>
    </source>
</evidence>
<gene>
    <name evidence="2" type="ORF">GCM10023191_062080</name>
</gene>
<feature type="region of interest" description="Disordered" evidence="1">
    <location>
        <begin position="1"/>
        <end position="53"/>
    </location>
</feature>
<organism evidence="2 3">
    <name type="scientific">Actinoallomurus oryzae</name>
    <dbReference type="NCBI Taxonomy" id="502180"/>
    <lineage>
        <taxon>Bacteria</taxon>
        <taxon>Bacillati</taxon>
        <taxon>Actinomycetota</taxon>
        <taxon>Actinomycetes</taxon>
        <taxon>Streptosporangiales</taxon>
        <taxon>Thermomonosporaceae</taxon>
        <taxon>Actinoallomurus</taxon>
    </lineage>
</organism>
<comment type="caution">
    <text evidence="2">The sequence shown here is derived from an EMBL/GenBank/DDBJ whole genome shotgun (WGS) entry which is preliminary data.</text>
</comment>
<reference evidence="3" key="1">
    <citation type="journal article" date="2019" name="Int. J. Syst. Evol. Microbiol.">
        <title>The Global Catalogue of Microorganisms (GCM) 10K type strain sequencing project: providing services to taxonomists for standard genome sequencing and annotation.</title>
        <authorList>
            <consortium name="The Broad Institute Genomics Platform"/>
            <consortium name="The Broad Institute Genome Sequencing Center for Infectious Disease"/>
            <person name="Wu L."/>
            <person name="Ma J."/>
        </authorList>
    </citation>
    <scope>NUCLEOTIDE SEQUENCE [LARGE SCALE GENOMIC DNA]</scope>
    <source>
        <strain evidence="3">JCM 17933</strain>
    </source>
</reference>
<keyword evidence="3" id="KW-1185">Reference proteome</keyword>
<evidence type="ECO:0000313" key="3">
    <source>
        <dbReference type="Proteomes" id="UP001500503"/>
    </source>
</evidence>
<dbReference type="Proteomes" id="UP001500503">
    <property type="component" value="Unassembled WGS sequence"/>
</dbReference>
<protein>
    <submittedName>
        <fullName evidence="2">Uncharacterized protein</fullName>
    </submittedName>
</protein>